<gene>
    <name evidence="2" type="ORF">BESB_011940</name>
</gene>
<reference evidence="2 3" key="1">
    <citation type="submission" date="2017-09" db="EMBL/GenBank/DDBJ databases">
        <title>Genome sequencing of Besnoitia besnoiti strain Bb-Ger1.</title>
        <authorList>
            <person name="Schares G."/>
            <person name="Venepally P."/>
            <person name="Lorenzi H.A."/>
        </authorList>
    </citation>
    <scope>NUCLEOTIDE SEQUENCE [LARGE SCALE GENOMIC DNA]</scope>
    <source>
        <strain evidence="2 3">Bb-Ger1</strain>
    </source>
</reference>
<feature type="region of interest" description="Disordered" evidence="1">
    <location>
        <begin position="253"/>
        <end position="357"/>
    </location>
</feature>
<feature type="region of interest" description="Disordered" evidence="1">
    <location>
        <begin position="981"/>
        <end position="1011"/>
    </location>
</feature>
<evidence type="ECO:0000256" key="1">
    <source>
        <dbReference type="SAM" id="MobiDB-lite"/>
    </source>
</evidence>
<feature type="region of interest" description="Disordered" evidence="1">
    <location>
        <begin position="1"/>
        <end position="21"/>
    </location>
</feature>
<protein>
    <submittedName>
        <fullName evidence="2">Uncharacterized protein</fullName>
    </submittedName>
</protein>
<dbReference type="RefSeq" id="XP_029216591.1">
    <property type="nucleotide sequence ID" value="XM_029359924.1"/>
</dbReference>
<feature type="region of interest" description="Disordered" evidence="1">
    <location>
        <begin position="37"/>
        <end position="56"/>
    </location>
</feature>
<proteinExistence type="predicted"/>
<dbReference type="OrthoDB" id="331422at2759"/>
<evidence type="ECO:0000313" key="3">
    <source>
        <dbReference type="Proteomes" id="UP000224006"/>
    </source>
</evidence>
<comment type="caution">
    <text evidence="2">The sequence shown here is derived from an EMBL/GenBank/DDBJ whole genome shotgun (WGS) entry which is preliminary data.</text>
</comment>
<accession>A0A2A9MB19</accession>
<evidence type="ECO:0000313" key="2">
    <source>
        <dbReference type="EMBL" id="PFH32582.1"/>
    </source>
</evidence>
<feature type="region of interest" description="Disordered" evidence="1">
    <location>
        <begin position="1033"/>
        <end position="1086"/>
    </location>
</feature>
<dbReference type="Proteomes" id="UP000224006">
    <property type="component" value="Chromosome IX"/>
</dbReference>
<feature type="region of interest" description="Disordered" evidence="1">
    <location>
        <begin position="136"/>
        <end position="162"/>
    </location>
</feature>
<feature type="region of interest" description="Disordered" evidence="1">
    <location>
        <begin position="799"/>
        <end position="845"/>
    </location>
</feature>
<dbReference type="KEGG" id="bbes:BESB_011940"/>
<feature type="compositionally biased region" description="Basic and acidic residues" evidence="1">
    <location>
        <begin position="671"/>
        <end position="681"/>
    </location>
</feature>
<dbReference type="EMBL" id="NWUJ01000010">
    <property type="protein sequence ID" value="PFH32582.1"/>
    <property type="molecule type" value="Genomic_DNA"/>
</dbReference>
<organism evidence="2 3">
    <name type="scientific">Besnoitia besnoiti</name>
    <name type="common">Apicomplexan protozoan</name>
    <dbReference type="NCBI Taxonomy" id="94643"/>
    <lineage>
        <taxon>Eukaryota</taxon>
        <taxon>Sar</taxon>
        <taxon>Alveolata</taxon>
        <taxon>Apicomplexa</taxon>
        <taxon>Conoidasida</taxon>
        <taxon>Coccidia</taxon>
        <taxon>Eucoccidiorida</taxon>
        <taxon>Eimeriorina</taxon>
        <taxon>Sarcocystidae</taxon>
        <taxon>Besnoitia</taxon>
    </lineage>
</organism>
<name>A0A2A9MB19_BESBE</name>
<dbReference type="GeneID" id="40306256"/>
<dbReference type="VEuPathDB" id="ToxoDB:BESB_011940"/>
<feature type="region of interest" description="Disordered" evidence="1">
    <location>
        <begin position="660"/>
        <end position="691"/>
    </location>
</feature>
<dbReference type="AlphaFoldDB" id="A0A2A9MB19"/>
<feature type="compositionally biased region" description="Basic and acidic residues" evidence="1">
    <location>
        <begin position="1042"/>
        <end position="1068"/>
    </location>
</feature>
<feature type="compositionally biased region" description="Polar residues" evidence="1">
    <location>
        <begin position="285"/>
        <end position="297"/>
    </location>
</feature>
<sequence>MEPRPPGTFTPDSEGDGYRNGAEFTWDGLSAVCGSPPPFPSCQSPSSMTAGKRPAGKASARLRDLFMSLLQQKPPVWGVQEGHGTRWLGVPWDCCSAASSCVDTASSWRCCESETDAPAPGELCYSGEANCRGRRAGRVAPGHPPRALHAHEPQRRPRSGPWRHAVYSDARSQHCEGGPLDSAEKATAPRACRAETLPPSRSLDGLSAVRHLRRLAELEQEAEAATFSQLERIAASLAFSGRPSIAAARRSECWHGPMSEEPEARGGKGDSPGNRASVYSLAASPASQPDAVQSSNVAFLALSPPERRRSPRVAPCPMQREESSAAPGEDEVPQPSAGTKAARGEEPSTSSAGDGGATGLLVSTSGTCCAAGRELDLANPLPARVGQADAGAETAAESCAAGLPAKARRQASRLCSEALQLGDCGRAGGRAQGTRRCAQRPHDEMARSLSQQEGLRMSLLPAAAETNFADRPFTFEADPDGWAALSRARRCLRRRGVPLEALESNTATLPGMLSLLVTPKGLAAPCVVPDALLQAAPVPSWLLWWLCGRRAAEAARPEGRGGGSLSHAARVTQSAAGCDRSQRLRKDCGTAAVDPGGAVASRKRAAEAPRGLQELRRLVRKPAPPRANCSASKVCHDHALSSGDESVPKSLLAGYQTLAAHDAAPHGSGESGERGRVREDGVSPQSPDRSLTCEHVAADAPSVDCSRPVRRGSAAQVCSAPSQDRASAPEVDYSAAAGGVPALVGDFDYCREGACAEESSVASSGFASQAADVADAFAFSSLEGALLATSRHTAEAWSACSPAGSPLTGGPSESKNKRSRPATERGTPSRRGPVPRAARDNEVPRRRACSGFAGLWTEGTATPSRDEGSDSCLDKFSPRSRPVFIELCTARASACAHGTPLRRSAPASRVCTPAKRLFDSGETRSLRRLHPGRTPRASSRCKCRFASDLPASASPRSRTRMVVASAVGSPAYPPLEVLTMSPPTSSCAPRRRRTHLAAGQEANPSKGLAPECRELPTSAACSPTRLVDHPGEAAESRLQGARGEENRDRKGGRAREMEDMRRGDDTHCGRTARGAASSGADSSNCEALGSASTAHALTAVDQTPSASGQERHLCKSSVNGENYMSNNTSGCRIKVELPLIDASKLQGGRSEQLQLRSQKMAFVPGSSWSTARSRGRDLPRALVSAPSTPQGRVRLMLLLEAASATPLGLHRRMRRRGQHAVQNPGCREKKEASVMSNAYGKLWPSGEFLAMSQA</sequence>
<keyword evidence="3" id="KW-1185">Reference proteome</keyword>
<feature type="compositionally biased region" description="Low complexity" evidence="1">
    <location>
        <begin position="1069"/>
        <end position="1083"/>
    </location>
</feature>